<evidence type="ECO:0000256" key="1">
    <source>
        <dbReference type="SAM" id="MobiDB-lite"/>
    </source>
</evidence>
<reference evidence="2 3" key="1">
    <citation type="submission" date="2024-01" db="EMBL/GenBank/DDBJ databases">
        <title>Genome assemblies of Stephania.</title>
        <authorList>
            <person name="Yang L."/>
        </authorList>
    </citation>
    <scope>NUCLEOTIDE SEQUENCE [LARGE SCALE GENOMIC DNA]</scope>
    <source>
        <strain evidence="2">QJT</strain>
        <tissue evidence="2">Leaf</tissue>
    </source>
</reference>
<feature type="region of interest" description="Disordered" evidence="1">
    <location>
        <begin position="23"/>
        <end position="51"/>
    </location>
</feature>
<evidence type="ECO:0000313" key="3">
    <source>
        <dbReference type="Proteomes" id="UP001417504"/>
    </source>
</evidence>
<protein>
    <submittedName>
        <fullName evidence="2">Uncharacterized protein</fullName>
    </submittedName>
</protein>
<sequence length="144" mass="15648">MVSLTEALMIRIRRLLSKALQRNNRIDDNNKKDKKHGRSPKVAPKMSPLASSKQLLTSISNKAIAFTHKSKKAESHDDVGGGGFGDGGLWQRSILMGEKCQPPDFSGVIYYDSCGNQLPEMPPRSPRATPLHILAAPAKGGEGK</sequence>
<organism evidence="2 3">
    <name type="scientific">Stephania japonica</name>
    <dbReference type="NCBI Taxonomy" id="461633"/>
    <lineage>
        <taxon>Eukaryota</taxon>
        <taxon>Viridiplantae</taxon>
        <taxon>Streptophyta</taxon>
        <taxon>Embryophyta</taxon>
        <taxon>Tracheophyta</taxon>
        <taxon>Spermatophyta</taxon>
        <taxon>Magnoliopsida</taxon>
        <taxon>Ranunculales</taxon>
        <taxon>Menispermaceae</taxon>
        <taxon>Menispermoideae</taxon>
        <taxon>Cissampelideae</taxon>
        <taxon>Stephania</taxon>
    </lineage>
</organism>
<dbReference type="PANTHER" id="PTHR33237:SF46">
    <property type="entry name" value="OS01G0606100 PROTEIN"/>
    <property type="match status" value="1"/>
</dbReference>
<dbReference type="AlphaFoldDB" id="A0AAP0IJV9"/>
<dbReference type="EMBL" id="JBBNAE010000006">
    <property type="protein sequence ID" value="KAK9116071.1"/>
    <property type="molecule type" value="Genomic_DNA"/>
</dbReference>
<comment type="caution">
    <text evidence="2">The sequence shown here is derived from an EMBL/GenBank/DDBJ whole genome shotgun (WGS) entry which is preliminary data.</text>
</comment>
<dbReference type="PANTHER" id="PTHR33237">
    <property type="entry name" value="F2P16.13 PROTEIN-RELATED"/>
    <property type="match status" value="1"/>
</dbReference>
<keyword evidence="3" id="KW-1185">Reference proteome</keyword>
<gene>
    <name evidence="2" type="ORF">Sjap_015018</name>
</gene>
<evidence type="ECO:0000313" key="2">
    <source>
        <dbReference type="EMBL" id="KAK9116071.1"/>
    </source>
</evidence>
<dbReference type="Proteomes" id="UP001417504">
    <property type="component" value="Unassembled WGS sequence"/>
</dbReference>
<accession>A0AAP0IJV9</accession>
<proteinExistence type="predicted"/>
<name>A0AAP0IJV9_9MAGN</name>